<name>A0ABX8XIQ0_9ACTN</name>
<evidence type="ECO:0000313" key="7">
    <source>
        <dbReference type="Proteomes" id="UP000827138"/>
    </source>
</evidence>
<protein>
    <submittedName>
        <fullName evidence="6">CBS domain-containing protein</fullName>
    </submittedName>
</protein>
<dbReference type="InterPro" id="IPR051257">
    <property type="entry name" value="Diverse_CBS-Domain"/>
</dbReference>
<keyword evidence="1 2" id="KW-0129">CBS domain</keyword>
<evidence type="ECO:0000256" key="1">
    <source>
        <dbReference type="ARBA" id="ARBA00023122"/>
    </source>
</evidence>
<dbReference type="Pfam" id="PF00571">
    <property type="entry name" value="CBS"/>
    <property type="match status" value="2"/>
</dbReference>
<dbReference type="InterPro" id="IPR017080">
    <property type="entry name" value="UCP036990_CBS_BON"/>
</dbReference>
<sequence length="254" mass="27028">MAGTPHLVSDVMTRTVGAVRQRAAFKDIVHAMRQWHVSAVPVVDDEGRVVGVVSEADLLHKEELRDGDPDLPRAGHAPTGGSLYPRPRRLSDLGKAAAVEAEGLMTAPAVTVHGDTPLAQAARLMARHRVKRLPVVDAEGRLRGVVSRSDLLKVFLRDDADIAEEIRRDVVPMLAPDSDGPVRDEPVRVDVRKGVVTLTGRLRNTALVPVAARLARAVEGVVDVDCVLTGAGNSPGPDQPLKGEAGRPIAKEGA</sequence>
<dbReference type="PROSITE" id="PS50914">
    <property type="entry name" value="BON"/>
    <property type="match status" value="1"/>
</dbReference>
<dbReference type="PANTHER" id="PTHR43080">
    <property type="entry name" value="CBS DOMAIN-CONTAINING PROTEIN CBSX3, MITOCHONDRIAL"/>
    <property type="match status" value="1"/>
</dbReference>
<dbReference type="PIRSF" id="PIRSF036990">
    <property type="entry name" value="UCP036990_CBS_BON"/>
    <property type="match status" value="1"/>
</dbReference>
<dbReference type="InterPro" id="IPR000644">
    <property type="entry name" value="CBS_dom"/>
</dbReference>
<keyword evidence="7" id="KW-1185">Reference proteome</keyword>
<dbReference type="SUPFAM" id="SSF54631">
    <property type="entry name" value="CBS-domain pair"/>
    <property type="match status" value="1"/>
</dbReference>
<feature type="compositionally biased region" description="Basic and acidic residues" evidence="3">
    <location>
        <begin position="63"/>
        <end position="73"/>
    </location>
</feature>
<dbReference type="RefSeq" id="WP_220644448.1">
    <property type="nucleotide sequence ID" value="NZ_CP080647.1"/>
</dbReference>
<dbReference type="Proteomes" id="UP000827138">
    <property type="component" value="Chromosome"/>
</dbReference>
<dbReference type="InterPro" id="IPR007055">
    <property type="entry name" value="BON_dom"/>
</dbReference>
<feature type="domain" description="BON" evidence="4">
    <location>
        <begin position="158"/>
        <end position="232"/>
    </location>
</feature>
<dbReference type="Gene3D" id="3.30.1340.30">
    <property type="match status" value="1"/>
</dbReference>
<dbReference type="Pfam" id="PF04972">
    <property type="entry name" value="BON"/>
    <property type="match status" value="1"/>
</dbReference>
<feature type="domain" description="CBS" evidence="5">
    <location>
        <begin position="105"/>
        <end position="162"/>
    </location>
</feature>
<feature type="region of interest" description="Disordered" evidence="3">
    <location>
        <begin position="63"/>
        <end position="88"/>
    </location>
</feature>
<feature type="domain" description="CBS" evidence="5">
    <location>
        <begin position="12"/>
        <end position="71"/>
    </location>
</feature>
<dbReference type="EMBL" id="CP080647">
    <property type="protein sequence ID" value="QYX75276.1"/>
    <property type="molecule type" value="Genomic_DNA"/>
</dbReference>
<evidence type="ECO:0000256" key="3">
    <source>
        <dbReference type="SAM" id="MobiDB-lite"/>
    </source>
</evidence>
<proteinExistence type="predicted"/>
<evidence type="ECO:0000259" key="5">
    <source>
        <dbReference type="PROSITE" id="PS51371"/>
    </source>
</evidence>
<accession>A0ABX8XIQ0</accession>
<dbReference type="PROSITE" id="PS51371">
    <property type="entry name" value="CBS"/>
    <property type="match status" value="2"/>
</dbReference>
<dbReference type="Gene3D" id="3.10.580.10">
    <property type="entry name" value="CBS-domain"/>
    <property type="match status" value="1"/>
</dbReference>
<dbReference type="PANTHER" id="PTHR43080:SF29">
    <property type="entry name" value="OS02G0818000 PROTEIN"/>
    <property type="match status" value="1"/>
</dbReference>
<feature type="region of interest" description="Disordered" evidence="3">
    <location>
        <begin position="231"/>
        <end position="254"/>
    </location>
</feature>
<evidence type="ECO:0000313" key="6">
    <source>
        <dbReference type="EMBL" id="QYX75276.1"/>
    </source>
</evidence>
<reference evidence="6 7" key="1">
    <citation type="submission" date="2021-08" db="EMBL/GenBank/DDBJ databases">
        <authorList>
            <person name="Ping M."/>
        </authorList>
    </citation>
    <scope>NUCLEOTIDE SEQUENCE [LARGE SCALE GENOMIC DNA]</scope>
    <source>
        <strain evidence="6 7">MG28</strain>
    </source>
</reference>
<evidence type="ECO:0000259" key="4">
    <source>
        <dbReference type="PROSITE" id="PS50914"/>
    </source>
</evidence>
<dbReference type="SMART" id="SM00116">
    <property type="entry name" value="CBS"/>
    <property type="match status" value="2"/>
</dbReference>
<dbReference type="InterPro" id="IPR046342">
    <property type="entry name" value="CBS_dom_sf"/>
</dbReference>
<gene>
    <name evidence="6" type="ORF">K1J60_01005</name>
</gene>
<evidence type="ECO:0000256" key="2">
    <source>
        <dbReference type="PROSITE-ProRule" id="PRU00703"/>
    </source>
</evidence>
<organism evidence="6 7">
    <name type="scientific">Streptomyces akebiae</name>
    <dbReference type="NCBI Taxonomy" id="2865673"/>
    <lineage>
        <taxon>Bacteria</taxon>
        <taxon>Bacillati</taxon>
        <taxon>Actinomycetota</taxon>
        <taxon>Actinomycetes</taxon>
        <taxon>Kitasatosporales</taxon>
        <taxon>Streptomycetaceae</taxon>
        <taxon>Streptomyces</taxon>
    </lineage>
</organism>
<dbReference type="CDD" id="cd04586">
    <property type="entry name" value="CBS_pair_BON_assoc"/>
    <property type="match status" value="1"/>
</dbReference>